<feature type="chain" id="PRO_5038923523" evidence="3">
    <location>
        <begin position="24"/>
        <end position="413"/>
    </location>
</feature>
<evidence type="ECO:0000256" key="3">
    <source>
        <dbReference type="SAM" id="SignalP"/>
    </source>
</evidence>
<dbReference type="GO" id="GO:0004040">
    <property type="term" value="F:amidase activity"/>
    <property type="evidence" value="ECO:0007669"/>
    <property type="project" value="InterPro"/>
</dbReference>
<evidence type="ECO:0000256" key="2">
    <source>
        <dbReference type="SAM" id="MobiDB-lite"/>
    </source>
</evidence>
<feature type="signal peptide" evidence="3">
    <location>
        <begin position="1"/>
        <end position="23"/>
    </location>
</feature>
<keyword evidence="3" id="KW-0732">Signal</keyword>
<evidence type="ECO:0000313" key="6">
    <source>
        <dbReference type="Proteomes" id="UP000196074"/>
    </source>
</evidence>
<dbReference type="Pfam" id="PF05257">
    <property type="entry name" value="CHAP"/>
    <property type="match status" value="1"/>
</dbReference>
<accession>A0A1Y4QYE6</accession>
<dbReference type="PROSITE" id="PS50911">
    <property type="entry name" value="CHAP"/>
    <property type="match status" value="1"/>
</dbReference>
<feature type="region of interest" description="Disordered" evidence="2">
    <location>
        <begin position="223"/>
        <end position="267"/>
    </location>
</feature>
<dbReference type="Gene3D" id="3.90.1720.10">
    <property type="entry name" value="endopeptidase domain like (from Nostoc punctiforme)"/>
    <property type="match status" value="1"/>
</dbReference>
<dbReference type="Gene3D" id="1.10.530.10">
    <property type="match status" value="1"/>
</dbReference>
<comment type="caution">
    <text evidence="5">The sequence shown here is derived from an EMBL/GenBank/DDBJ whole genome shotgun (WGS) entry which is preliminary data.</text>
</comment>
<dbReference type="EMBL" id="NFLC01000022">
    <property type="protein sequence ID" value="OUQ09502.1"/>
    <property type="molecule type" value="Genomic_DNA"/>
</dbReference>
<name>A0A1Y4QYE6_9ENTE</name>
<dbReference type="InterPro" id="IPR007921">
    <property type="entry name" value="CHAP_dom"/>
</dbReference>
<evidence type="ECO:0000256" key="1">
    <source>
        <dbReference type="ARBA" id="ARBA00010266"/>
    </source>
</evidence>
<dbReference type="InterPro" id="IPR002901">
    <property type="entry name" value="MGlyc_endo_b_GlcNAc-like_dom"/>
</dbReference>
<comment type="similarity">
    <text evidence="1">Belongs to the glycosyl hydrolase 73 family.</text>
</comment>
<gene>
    <name evidence="5" type="ORF">B5E88_09920</name>
</gene>
<dbReference type="SUPFAM" id="SSF54001">
    <property type="entry name" value="Cysteine proteinases"/>
    <property type="match status" value="1"/>
</dbReference>
<dbReference type="AlphaFoldDB" id="A0A1Y4QYE6"/>
<reference evidence="6" key="1">
    <citation type="submission" date="2017-04" db="EMBL/GenBank/DDBJ databases">
        <title>Function of individual gut microbiota members based on whole genome sequencing of pure cultures obtained from chicken caecum.</title>
        <authorList>
            <person name="Medvecky M."/>
            <person name="Cejkova D."/>
            <person name="Polansky O."/>
            <person name="Karasova D."/>
            <person name="Kubasova T."/>
            <person name="Cizek A."/>
            <person name="Rychlik I."/>
        </authorList>
    </citation>
    <scope>NUCLEOTIDE SEQUENCE [LARGE SCALE GENOMIC DNA]</scope>
    <source>
        <strain evidence="6">An144</strain>
    </source>
</reference>
<dbReference type="Proteomes" id="UP000196074">
    <property type="component" value="Unassembled WGS sequence"/>
</dbReference>
<protein>
    <submittedName>
        <fullName evidence="5">Amidase</fullName>
    </submittedName>
</protein>
<organism evidence="5 6">
    <name type="scientific">Enterococcus cecorum</name>
    <dbReference type="NCBI Taxonomy" id="44008"/>
    <lineage>
        <taxon>Bacteria</taxon>
        <taxon>Bacillati</taxon>
        <taxon>Bacillota</taxon>
        <taxon>Bacilli</taxon>
        <taxon>Lactobacillales</taxon>
        <taxon>Enterococcaceae</taxon>
        <taxon>Enterococcus</taxon>
    </lineage>
</organism>
<dbReference type="Pfam" id="PF01832">
    <property type="entry name" value="Glucosaminidase"/>
    <property type="match status" value="1"/>
</dbReference>
<sequence length="413" mass="43915">MKKWIIGSGILICVSVLSMTALFTSTMSNTSNDCITSSVEDVDDAINVPSSIDEFVKKHKEAYILSWKAGGFLPSASIAQTMVENGFNFTNPNGTSFWKAHNMGGVKTSRLSDFPVTIATFGSDAVDITGTKAGTNVGDNTGGAYTYFKDYNAGIVGKAEFMAHQTLYTGAINNTDGLSALKAIYEGGWATDPTYLIKLQSAYRSLGVKFQWLDQEAIQKHGNAPYKKSENRLDHTSSTGTFEADTDENGCATDTDTSSSITGSTSAPTLAVPSEYVGKLTLPMPDNNNYAGNNYPFGQCTWGAYNRMAQIGHPIEWFSGDGGNGGSWGASARAKGYTVTRGVPKVGTAASIKGGLAGSTPPYGHVAVVEYVNPDGSILVSETNVVSPGSGTRSWRVFSKAIVDQIDFIESKR</sequence>
<evidence type="ECO:0000259" key="4">
    <source>
        <dbReference type="PROSITE" id="PS50911"/>
    </source>
</evidence>
<feature type="domain" description="Peptidase C51" evidence="4">
    <location>
        <begin position="275"/>
        <end position="410"/>
    </location>
</feature>
<dbReference type="InterPro" id="IPR038765">
    <property type="entry name" value="Papain-like_cys_pep_sf"/>
</dbReference>
<feature type="compositionally biased region" description="Low complexity" evidence="2">
    <location>
        <begin position="253"/>
        <end position="266"/>
    </location>
</feature>
<proteinExistence type="inferred from homology"/>
<evidence type="ECO:0000313" key="5">
    <source>
        <dbReference type="EMBL" id="OUQ09502.1"/>
    </source>
</evidence>